<comment type="subunit">
    <text evidence="9">The system is composed of three essential subunits: KdpA, KdpB and KdpC.</text>
</comment>
<comment type="function">
    <text evidence="9">Part of the high-affinity ATP-driven potassium transport (or Kdp) system, which catalyzes the hydrolysis of ATP coupled with the electrogenic transport of potassium into the cytoplasm. This subunit binds the extracellular potassium ions and delivers the ions to the membrane domain of KdpB through an intramembrane tunnel.</text>
</comment>
<evidence type="ECO:0000313" key="11">
    <source>
        <dbReference type="Proteomes" id="UP001216907"/>
    </source>
</evidence>
<organism evidence="10 11">
    <name type="scientific">Paludisphaera mucosa</name>
    <dbReference type="NCBI Taxonomy" id="3030827"/>
    <lineage>
        <taxon>Bacteria</taxon>
        <taxon>Pseudomonadati</taxon>
        <taxon>Planctomycetota</taxon>
        <taxon>Planctomycetia</taxon>
        <taxon>Isosphaerales</taxon>
        <taxon>Isosphaeraceae</taxon>
        <taxon>Paludisphaera</taxon>
    </lineage>
</organism>
<sequence length="574" mass="59574">MIFDAYLETALFAAGLVLAVKPLGLLMAAVYEGRPPRLLRWLGPVERLIYRLGGIDPAAEMSWKVYTRAMLAFTLVGFLAVYAVQRSQGLLPLNTEGLPAVGPDLAFNTAVSFVTNTNWQSYGGESTMAYPTQATALTVQNFVSAAVGMAVLVALIRGFTRKQSATIGNFWVDLTRGVVYILLPVSLVLSAALVSQGVVQTIAPYQEVALLEPGVDGDGKPVTTQKIAVGPAASQVAIKQLGTNGGGFFNVNSAHPLENPTPLTNFLQVLAILIIPAALCSTFGQMIGDRRQGWALFAVMAVVFAAMLFVAGASERRGNPVLAAIGVDQPAGNMEGKEVRFGVMNSALWAVATTAASNGSVNAMHDSFTPLGGLAAMWLMQLGEVIFGGVGSGLYGMLAFAVVAVFLAGLMVGRTPEYLGKKIGAFEMKMASLAILLPCAMVLVGTAVAVAATPGRAGVFNPGPHGFSEVLYALSSASNNNGSAFGGLSANTPFYNGLLGLAMLVGRLGVMIPILAVAGSLAAQNHVPAGPGTLPTHTPLFIVLLTSVIVVVGALSFFPALALGPIVEHLMLPS</sequence>
<keyword evidence="6 9" id="KW-1133">Transmembrane helix</keyword>
<dbReference type="Pfam" id="PF03814">
    <property type="entry name" value="KdpA"/>
    <property type="match status" value="1"/>
</dbReference>
<evidence type="ECO:0000256" key="1">
    <source>
        <dbReference type="ARBA" id="ARBA00022448"/>
    </source>
</evidence>
<accession>A0ABT6F4Y2</accession>
<evidence type="ECO:0000256" key="2">
    <source>
        <dbReference type="ARBA" id="ARBA00022475"/>
    </source>
</evidence>
<dbReference type="PANTHER" id="PTHR30607">
    <property type="entry name" value="POTASSIUM-TRANSPORTING ATPASE A CHAIN"/>
    <property type="match status" value="1"/>
</dbReference>
<keyword evidence="2 9" id="KW-1003">Cell membrane</keyword>
<keyword evidence="5 9" id="KW-0630">Potassium</keyword>
<dbReference type="HAMAP" id="MF_00275">
    <property type="entry name" value="KdpA"/>
    <property type="match status" value="1"/>
</dbReference>
<feature type="transmembrane region" description="Helical" evidence="9">
    <location>
        <begin position="385"/>
        <end position="412"/>
    </location>
</feature>
<dbReference type="InterPro" id="IPR004623">
    <property type="entry name" value="KdpA"/>
</dbReference>
<feature type="transmembrane region" description="Helical" evidence="9">
    <location>
        <begin position="433"/>
        <end position="452"/>
    </location>
</feature>
<evidence type="ECO:0000256" key="7">
    <source>
        <dbReference type="ARBA" id="ARBA00023065"/>
    </source>
</evidence>
<dbReference type="Proteomes" id="UP001216907">
    <property type="component" value="Unassembled WGS sequence"/>
</dbReference>
<keyword evidence="3 9" id="KW-0633">Potassium transport</keyword>
<keyword evidence="8 9" id="KW-0472">Membrane</keyword>
<feature type="transmembrane region" description="Helical" evidence="9">
    <location>
        <begin position="134"/>
        <end position="156"/>
    </location>
</feature>
<feature type="transmembrane region" description="Helical" evidence="9">
    <location>
        <begin position="65"/>
        <end position="84"/>
    </location>
</feature>
<reference evidence="10 11" key="1">
    <citation type="submission" date="2023-03" db="EMBL/GenBank/DDBJ databases">
        <title>Paludisphaera mucosa sp. nov. a novel planctomycete from northern fen.</title>
        <authorList>
            <person name="Ivanova A."/>
        </authorList>
    </citation>
    <scope>NUCLEOTIDE SEQUENCE [LARGE SCALE GENOMIC DNA]</scope>
    <source>
        <strain evidence="10 11">Pla2</strain>
    </source>
</reference>
<feature type="transmembrane region" description="Helical" evidence="9">
    <location>
        <begin position="177"/>
        <end position="199"/>
    </location>
</feature>
<keyword evidence="7 9" id="KW-0406">Ion transport</keyword>
<feature type="transmembrane region" description="Helical" evidence="9">
    <location>
        <begin position="498"/>
        <end position="519"/>
    </location>
</feature>
<dbReference type="PANTHER" id="PTHR30607:SF2">
    <property type="entry name" value="POTASSIUM-TRANSPORTING ATPASE POTASSIUM-BINDING SUBUNIT"/>
    <property type="match status" value="1"/>
</dbReference>
<evidence type="ECO:0000256" key="8">
    <source>
        <dbReference type="ARBA" id="ARBA00023136"/>
    </source>
</evidence>
<feature type="transmembrane region" description="Helical" evidence="9">
    <location>
        <begin position="266"/>
        <end position="287"/>
    </location>
</feature>
<evidence type="ECO:0000256" key="3">
    <source>
        <dbReference type="ARBA" id="ARBA00022538"/>
    </source>
</evidence>
<feature type="transmembrane region" description="Helical" evidence="9">
    <location>
        <begin position="540"/>
        <end position="567"/>
    </location>
</feature>
<keyword evidence="1 9" id="KW-0813">Transport</keyword>
<feature type="transmembrane region" description="Helical" evidence="9">
    <location>
        <begin position="294"/>
        <end position="313"/>
    </location>
</feature>
<name>A0ABT6F4Y2_9BACT</name>
<comment type="similarity">
    <text evidence="9">Belongs to the KdpA family.</text>
</comment>
<dbReference type="PIRSF" id="PIRSF001294">
    <property type="entry name" value="K_ATPaseA"/>
    <property type="match status" value="1"/>
</dbReference>
<evidence type="ECO:0000256" key="6">
    <source>
        <dbReference type="ARBA" id="ARBA00022989"/>
    </source>
</evidence>
<protein>
    <recommendedName>
        <fullName evidence="9">Potassium-transporting ATPase potassium-binding subunit</fullName>
    </recommendedName>
    <alternativeName>
        <fullName evidence="9">ATP phosphohydrolase [potassium-transporting] A chain</fullName>
    </alternativeName>
    <alternativeName>
        <fullName evidence="9">Potassium-binding and translocating subunit A</fullName>
    </alternativeName>
    <alternativeName>
        <fullName evidence="9">Potassium-translocating ATPase A chain</fullName>
    </alternativeName>
</protein>
<evidence type="ECO:0000256" key="4">
    <source>
        <dbReference type="ARBA" id="ARBA00022692"/>
    </source>
</evidence>
<evidence type="ECO:0000256" key="9">
    <source>
        <dbReference type="HAMAP-Rule" id="MF_00275"/>
    </source>
</evidence>
<proteinExistence type="inferred from homology"/>
<evidence type="ECO:0000256" key="5">
    <source>
        <dbReference type="ARBA" id="ARBA00022958"/>
    </source>
</evidence>
<evidence type="ECO:0000313" key="10">
    <source>
        <dbReference type="EMBL" id="MDG3002640.1"/>
    </source>
</evidence>
<dbReference type="NCBIfam" id="TIGR00680">
    <property type="entry name" value="kdpA"/>
    <property type="match status" value="1"/>
</dbReference>
<dbReference type="RefSeq" id="WP_277859004.1">
    <property type="nucleotide sequence ID" value="NZ_JARRAG010000001.1"/>
</dbReference>
<keyword evidence="4 9" id="KW-0812">Transmembrane</keyword>
<comment type="subcellular location">
    <subcellularLocation>
        <location evidence="9">Cell membrane</location>
        <topology evidence="9">Multi-pass membrane protein</topology>
    </subcellularLocation>
</comment>
<dbReference type="EMBL" id="JARRAG010000001">
    <property type="protein sequence ID" value="MDG3002640.1"/>
    <property type="molecule type" value="Genomic_DNA"/>
</dbReference>
<keyword evidence="11" id="KW-1185">Reference proteome</keyword>
<comment type="caution">
    <text evidence="10">The sequence shown here is derived from an EMBL/GenBank/DDBJ whole genome shotgun (WGS) entry which is preliminary data.</text>
</comment>
<gene>
    <name evidence="9 10" type="primary">kdpA</name>
    <name evidence="10" type="ORF">PZE19_02475</name>
</gene>
<feature type="transmembrane region" description="Helical" evidence="9">
    <location>
        <begin position="12"/>
        <end position="31"/>
    </location>
</feature>